<proteinExistence type="predicted"/>
<protein>
    <recommendedName>
        <fullName evidence="4">Lipoprotein</fullName>
    </recommendedName>
</protein>
<feature type="chain" id="PRO_5043477054" description="Lipoprotein" evidence="1">
    <location>
        <begin position="24"/>
        <end position="205"/>
    </location>
</feature>
<keyword evidence="1" id="KW-0732">Signal</keyword>
<organism evidence="2 3">
    <name type="scientific">Acinetobacter gerneri</name>
    <dbReference type="NCBI Taxonomy" id="202952"/>
    <lineage>
        <taxon>Bacteria</taxon>
        <taxon>Pseudomonadati</taxon>
        <taxon>Pseudomonadota</taxon>
        <taxon>Gammaproteobacteria</taxon>
        <taxon>Moraxellales</taxon>
        <taxon>Moraxellaceae</taxon>
        <taxon>Acinetobacter</taxon>
    </lineage>
</organism>
<dbReference type="RefSeq" id="WP_308956461.1">
    <property type="nucleotide sequence ID" value="NZ_JAVICY010000016.1"/>
</dbReference>
<feature type="signal peptide" evidence="1">
    <location>
        <begin position="1"/>
        <end position="23"/>
    </location>
</feature>
<dbReference type="AlphaFoldDB" id="A0AAW8JK22"/>
<evidence type="ECO:0000313" key="3">
    <source>
        <dbReference type="Proteomes" id="UP001243195"/>
    </source>
</evidence>
<gene>
    <name evidence="2" type="ORF">RFH51_10900</name>
</gene>
<dbReference type="Proteomes" id="UP001243195">
    <property type="component" value="Unassembled WGS sequence"/>
</dbReference>
<accession>A0AAW8JK22</accession>
<evidence type="ECO:0000313" key="2">
    <source>
        <dbReference type="EMBL" id="MDQ9071965.1"/>
    </source>
</evidence>
<reference evidence="2" key="1">
    <citation type="submission" date="2023-08" db="EMBL/GenBank/DDBJ databases">
        <title>Emergence of clinically-relevant ST2 carbapenem-resistant Acinetobacter baumannii strains in hospital sewages in Zhejiang, East of China.</title>
        <authorList>
            <person name="Kaichao C."/>
            <person name="Zhang R."/>
        </authorList>
    </citation>
    <scope>NUCLEOTIDE SEQUENCE</scope>
    <source>
        <strain evidence="2">M-SY-60</strain>
    </source>
</reference>
<comment type="caution">
    <text evidence="2">The sequence shown here is derived from an EMBL/GenBank/DDBJ whole genome shotgun (WGS) entry which is preliminary data.</text>
</comment>
<name>A0AAW8JK22_9GAMM</name>
<sequence>MRNSPIYSLILGAFIVFALGACSDDMSNKANQNVAATSTSNPEDGVKLRDVAGQATLPATATNEVKVVKVLDRRYAGRYHTQMSCYDLFAKCKDGNAEFIINLLPDGSAYRTFVYFGRVSNDISGAEAPVVSDYNHQDTWEYNAETNEIIVHRAEGVNFYYNVKDDQTIQMKREKIVRGSPENIAFFAAGHVAPERSYTLTKYDD</sequence>
<dbReference type="EMBL" id="JAVIDA010000013">
    <property type="protein sequence ID" value="MDQ9071965.1"/>
    <property type="molecule type" value="Genomic_DNA"/>
</dbReference>
<dbReference type="PROSITE" id="PS51257">
    <property type="entry name" value="PROKAR_LIPOPROTEIN"/>
    <property type="match status" value="1"/>
</dbReference>
<evidence type="ECO:0008006" key="4">
    <source>
        <dbReference type="Google" id="ProtNLM"/>
    </source>
</evidence>
<evidence type="ECO:0000256" key="1">
    <source>
        <dbReference type="SAM" id="SignalP"/>
    </source>
</evidence>